<dbReference type="InterPro" id="IPR043129">
    <property type="entry name" value="ATPase_NBD"/>
</dbReference>
<sequence>MTDQPNTPAVLAVDWGGTWCRAGLIDRQGEVLWQARRPNPRGGGTAQYLALADTLLAEAFGLEGIHADSIGIAVAGPVDPESGTLYQPPNLMPLDGISLKQIWHERYGLPVALGNDANMAAIGEFHFGAGRDAAQAGRPHRSLFYVTVSTGIGGGVVERGSLLLGANGLTAEVGHTTIDTTTSAPPCQCGKRGCLEAVSSGTAIAAYARARLSEGRNRDSALAALSPEDLSARAVVAAAVQGDTFAHAVIARAVEGLAIGLANVVHLFNPDLIILGGGVSEGLTQLNLLPRIRQGIHERLMSELHKVFDLVPSVLGDNSGLLGAAAAAWELTDNL</sequence>
<reference evidence="1" key="1">
    <citation type="submission" date="2023-03" db="EMBL/GenBank/DDBJ databases">
        <authorList>
            <person name="Steffen K."/>
            <person name="Cardenas P."/>
        </authorList>
    </citation>
    <scope>NUCLEOTIDE SEQUENCE</scope>
</reference>
<dbReference type="Pfam" id="PF00480">
    <property type="entry name" value="ROK"/>
    <property type="match status" value="1"/>
</dbReference>
<dbReference type="AlphaFoldDB" id="A0AA35QY28"/>
<dbReference type="Gene3D" id="3.30.420.40">
    <property type="match status" value="2"/>
</dbReference>
<evidence type="ECO:0000313" key="1">
    <source>
        <dbReference type="EMBL" id="CAI7996668.1"/>
    </source>
</evidence>
<proteinExistence type="predicted"/>
<protein>
    <submittedName>
        <fullName evidence="1">Glucokinase</fullName>
    </submittedName>
</protein>
<organism evidence="1 2">
    <name type="scientific">Geodia barretti</name>
    <name type="common">Barrett's horny sponge</name>
    <dbReference type="NCBI Taxonomy" id="519541"/>
    <lineage>
        <taxon>Eukaryota</taxon>
        <taxon>Metazoa</taxon>
        <taxon>Porifera</taxon>
        <taxon>Demospongiae</taxon>
        <taxon>Heteroscleromorpha</taxon>
        <taxon>Tetractinellida</taxon>
        <taxon>Astrophorina</taxon>
        <taxon>Geodiidae</taxon>
        <taxon>Geodia</taxon>
    </lineage>
</organism>
<dbReference type="EMBL" id="CASHTH010000277">
    <property type="protein sequence ID" value="CAI7996668.1"/>
    <property type="molecule type" value="Genomic_DNA"/>
</dbReference>
<dbReference type="PANTHER" id="PTHR18964">
    <property type="entry name" value="ROK (REPRESSOR, ORF, KINASE) FAMILY"/>
    <property type="match status" value="1"/>
</dbReference>
<dbReference type="Proteomes" id="UP001174909">
    <property type="component" value="Unassembled WGS sequence"/>
</dbReference>
<dbReference type="InterPro" id="IPR000600">
    <property type="entry name" value="ROK"/>
</dbReference>
<dbReference type="PROSITE" id="PS01125">
    <property type="entry name" value="ROK"/>
    <property type="match status" value="1"/>
</dbReference>
<keyword evidence="2" id="KW-1185">Reference proteome</keyword>
<evidence type="ECO:0000313" key="2">
    <source>
        <dbReference type="Proteomes" id="UP001174909"/>
    </source>
</evidence>
<comment type="caution">
    <text evidence="1">The sequence shown here is derived from an EMBL/GenBank/DDBJ whole genome shotgun (WGS) entry which is preliminary data.</text>
</comment>
<dbReference type="InterPro" id="IPR049874">
    <property type="entry name" value="ROK_cs"/>
</dbReference>
<dbReference type="PANTHER" id="PTHR18964:SF149">
    <property type="entry name" value="BIFUNCTIONAL UDP-N-ACETYLGLUCOSAMINE 2-EPIMERASE_N-ACETYLMANNOSAMINE KINASE"/>
    <property type="match status" value="1"/>
</dbReference>
<accession>A0AA35QY28</accession>
<dbReference type="SUPFAM" id="SSF53067">
    <property type="entry name" value="Actin-like ATPase domain"/>
    <property type="match status" value="1"/>
</dbReference>
<gene>
    <name evidence="1" type="ORF">GBAR_LOCUS1922</name>
</gene>
<name>A0AA35QY28_GEOBA</name>